<dbReference type="RefSeq" id="WP_103426956.1">
    <property type="nucleotide sequence ID" value="NZ_CP026309.1"/>
</dbReference>
<sequence length="160" mass="18658">MDVTIRHATLDDGERLLELWHQFTDVLSQFDERYHHRESADERWLSYFENQLVDSKYGTVIVAEHEGELVGVLEARLTGDHPIFRLSDHGYINGHFVVGDYRERGIGDDLVEAAIEWFAASDRDVDFCRVDVLDGDERAESAYRRMGFEPVEHVFERKVE</sequence>
<dbReference type="AlphaFoldDB" id="A0A2I8VMV1"/>
<accession>A0A2I8VMV1</accession>
<keyword evidence="5" id="KW-1185">Reference proteome</keyword>
<dbReference type="PANTHER" id="PTHR43877">
    <property type="entry name" value="AMINOALKYLPHOSPHONATE N-ACETYLTRANSFERASE-RELATED-RELATED"/>
    <property type="match status" value="1"/>
</dbReference>
<reference evidence="4 5" key="1">
    <citation type="submission" date="2018-01" db="EMBL/GenBank/DDBJ databases">
        <title>Complete genome sequence of Salinigranum rubrum GX10T, an extremely halophilic archaeon isolated from a marine solar saltern.</title>
        <authorList>
            <person name="Han S."/>
        </authorList>
    </citation>
    <scope>NUCLEOTIDE SEQUENCE [LARGE SCALE GENOMIC DNA]</scope>
    <source>
        <strain evidence="4 5">GX10</strain>
    </source>
</reference>
<dbReference type="PROSITE" id="PS51186">
    <property type="entry name" value="GNAT"/>
    <property type="match status" value="1"/>
</dbReference>
<dbReference type="GeneID" id="35593986"/>
<keyword evidence="2" id="KW-0012">Acyltransferase</keyword>
<evidence type="ECO:0000256" key="2">
    <source>
        <dbReference type="ARBA" id="ARBA00023315"/>
    </source>
</evidence>
<dbReference type="GO" id="GO:0016747">
    <property type="term" value="F:acyltransferase activity, transferring groups other than amino-acyl groups"/>
    <property type="evidence" value="ECO:0007669"/>
    <property type="project" value="InterPro"/>
</dbReference>
<dbReference type="Pfam" id="PF00583">
    <property type="entry name" value="Acetyltransf_1"/>
    <property type="match status" value="1"/>
</dbReference>
<dbReference type="Proteomes" id="UP000236584">
    <property type="component" value="Chromosome"/>
</dbReference>
<dbReference type="OrthoDB" id="125295at2157"/>
<dbReference type="InterPro" id="IPR000182">
    <property type="entry name" value="GNAT_dom"/>
</dbReference>
<dbReference type="SUPFAM" id="SSF55729">
    <property type="entry name" value="Acyl-CoA N-acyltransferases (Nat)"/>
    <property type="match status" value="1"/>
</dbReference>
<dbReference type="EMBL" id="CP026309">
    <property type="protein sequence ID" value="AUV83267.1"/>
    <property type="molecule type" value="Genomic_DNA"/>
</dbReference>
<organism evidence="4 5">
    <name type="scientific">Salinigranum rubrum</name>
    <dbReference type="NCBI Taxonomy" id="755307"/>
    <lineage>
        <taxon>Archaea</taxon>
        <taxon>Methanobacteriati</taxon>
        <taxon>Methanobacteriota</taxon>
        <taxon>Stenosarchaea group</taxon>
        <taxon>Halobacteria</taxon>
        <taxon>Halobacteriales</taxon>
        <taxon>Haloferacaceae</taxon>
        <taxon>Salinigranum</taxon>
    </lineage>
</organism>
<evidence type="ECO:0000256" key="1">
    <source>
        <dbReference type="ARBA" id="ARBA00022679"/>
    </source>
</evidence>
<feature type="domain" description="N-acetyltransferase" evidence="3">
    <location>
        <begin position="3"/>
        <end position="160"/>
    </location>
</feature>
<gene>
    <name evidence="4" type="ORF">C2R22_17800</name>
</gene>
<evidence type="ECO:0000259" key="3">
    <source>
        <dbReference type="PROSITE" id="PS51186"/>
    </source>
</evidence>
<dbReference type="InterPro" id="IPR016181">
    <property type="entry name" value="Acyl_CoA_acyltransferase"/>
</dbReference>
<proteinExistence type="predicted"/>
<dbReference type="CDD" id="cd04301">
    <property type="entry name" value="NAT_SF"/>
    <property type="match status" value="1"/>
</dbReference>
<name>A0A2I8VMV1_9EURY</name>
<evidence type="ECO:0000313" key="4">
    <source>
        <dbReference type="EMBL" id="AUV83267.1"/>
    </source>
</evidence>
<protein>
    <submittedName>
        <fullName evidence="4">N-acetyltransferase</fullName>
    </submittedName>
</protein>
<dbReference type="Gene3D" id="3.40.630.30">
    <property type="match status" value="1"/>
</dbReference>
<keyword evidence="1 4" id="KW-0808">Transferase</keyword>
<evidence type="ECO:0000313" key="5">
    <source>
        <dbReference type="Proteomes" id="UP000236584"/>
    </source>
</evidence>
<dbReference type="KEGG" id="srub:C2R22_17800"/>
<dbReference type="InterPro" id="IPR050832">
    <property type="entry name" value="Bact_Acetyltransf"/>
</dbReference>